<accession>A0ABQ3I1W1</accession>
<proteinExistence type="predicted"/>
<gene>
    <name evidence="2" type="ORF">GCM10011340_00600</name>
</gene>
<keyword evidence="3" id="KW-1185">Reference proteome</keyword>
<evidence type="ECO:0000256" key="1">
    <source>
        <dbReference type="SAM" id="MobiDB-lite"/>
    </source>
</evidence>
<organism evidence="2 3">
    <name type="scientific">Roseivirga thermotolerans</name>
    <dbReference type="NCBI Taxonomy" id="1758176"/>
    <lineage>
        <taxon>Bacteria</taxon>
        <taxon>Pseudomonadati</taxon>
        <taxon>Bacteroidota</taxon>
        <taxon>Cytophagia</taxon>
        <taxon>Cytophagales</taxon>
        <taxon>Roseivirgaceae</taxon>
        <taxon>Roseivirga</taxon>
    </lineage>
</organism>
<comment type="caution">
    <text evidence="2">The sequence shown here is derived from an EMBL/GenBank/DDBJ whole genome shotgun (WGS) entry which is preliminary data.</text>
</comment>
<protein>
    <recommendedName>
        <fullName evidence="4">DNA polymerase III subunit gamma/tau</fullName>
    </recommendedName>
</protein>
<sequence>MPETNATQAPTSEAITVAEKAPSTSKAEVAQAAKPEPTTSRPKLRKPLSTKTMDIPTDLSALKKVISKPKEDIQEKEKEPTGPTRQKSFDAATLQREWMAFVEQRQKMGLTQEVLILKEPYTLNGEQITVTIANEALEPTFEKFRGDLLQFLRDRLENDLITVRSEVREMEREKMLYTDREKFEHLKRKYPALRDLQDKLGLDPEF</sequence>
<evidence type="ECO:0008006" key="4">
    <source>
        <dbReference type="Google" id="ProtNLM"/>
    </source>
</evidence>
<evidence type="ECO:0000313" key="3">
    <source>
        <dbReference type="Proteomes" id="UP000658258"/>
    </source>
</evidence>
<reference evidence="3" key="1">
    <citation type="journal article" date="2019" name="Int. J. Syst. Evol. Microbiol.">
        <title>The Global Catalogue of Microorganisms (GCM) 10K type strain sequencing project: providing services to taxonomists for standard genome sequencing and annotation.</title>
        <authorList>
            <consortium name="The Broad Institute Genomics Platform"/>
            <consortium name="The Broad Institute Genome Sequencing Center for Infectious Disease"/>
            <person name="Wu L."/>
            <person name="Ma J."/>
        </authorList>
    </citation>
    <scope>NUCLEOTIDE SEQUENCE [LARGE SCALE GENOMIC DNA]</scope>
    <source>
        <strain evidence="3">CGMCC 1.15111</strain>
    </source>
</reference>
<dbReference type="EMBL" id="BNAG01000001">
    <property type="protein sequence ID" value="GHE50573.1"/>
    <property type="molecule type" value="Genomic_DNA"/>
</dbReference>
<evidence type="ECO:0000313" key="2">
    <source>
        <dbReference type="EMBL" id="GHE50573.1"/>
    </source>
</evidence>
<name>A0ABQ3I1W1_9BACT</name>
<dbReference type="Proteomes" id="UP000658258">
    <property type="component" value="Unassembled WGS sequence"/>
</dbReference>
<feature type="compositionally biased region" description="Basic and acidic residues" evidence="1">
    <location>
        <begin position="68"/>
        <end position="80"/>
    </location>
</feature>
<feature type="compositionally biased region" description="Polar residues" evidence="1">
    <location>
        <begin position="1"/>
        <end position="14"/>
    </location>
</feature>
<feature type="region of interest" description="Disordered" evidence="1">
    <location>
        <begin position="1"/>
        <end position="90"/>
    </location>
</feature>
<dbReference type="RefSeq" id="WP_189628191.1">
    <property type="nucleotide sequence ID" value="NZ_BNAG01000001.1"/>
</dbReference>